<dbReference type="OrthoDB" id="6500128at2759"/>
<evidence type="ECO:0000313" key="13">
    <source>
        <dbReference type="Proteomes" id="UP000036947"/>
    </source>
</evidence>
<dbReference type="SUPFAM" id="SSF52540">
    <property type="entry name" value="P-loop containing nucleoside triphosphate hydrolases"/>
    <property type="match status" value="2"/>
</dbReference>
<dbReference type="InterPro" id="IPR003593">
    <property type="entry name" value="AAA+_ATPase"/>
</dbReference>
<dbReference type="Pfam" id="PF00664">
    <property type="entry name" value="ABC_membrane"/>
    <property type="match status" value="2"/>
</dbReference>
<evidence type="ECO:0000256" key="9">
    <source>
        <dbReference type="SAM" id="Phobius"/>
    </source>
</evidence>
<keyword evidence="4 9" id="KW-0812">Transmembrane</keyword>
<evidence type="ECO:0000256" key="2">
    <source>
        <dbReference type="ARBA" id="ARBA00022448"/>
    </source>
</evidence>
<evidence type="ECO:0000256" key="4">
    <source>
        <dbReference type="ARBA" id="ARBA00022692"/>
    </source>
</evidence>
<dbReference type="STRING" id="1163406.A0A0L0MWZ0"/>
<keyword evidence="7 9" id="KW-1133">Transmembrane helix</keyword>
<dbReference type="Gene3D" id="1.20.1560.10">
    <property type="entry name" value="ABC transporter type 1, transmembrane domain"/>
    <property type="match status" value="2"/>
</dbReference>
<gene>
    <name evidence="12" type="ORF">TOPH_09080</name>
</gene>
<dbReference type="PANTHER" id="PTHR24223">
    <property type="entry name" value="ATP-BINDING CASSETTE SUB-FAMILY C"/>
    <property type="match status" value="1"/>
</dbReference>
<keyword evidence="2" id="KW-0813">Transport</keyword>
<comment type="subcellular location">
    <subcellularLocation>
        <location evidence="1">Cell membrane</location>
        <topology evidence="1">Multi-pass membrane protein</topology>
    </subcellularLocation>
</comment>
<feature type="domain" description="ABC transporter" evidence="10">
    <location>
        <begin position="462"/>
        <end position="701"/>
    </location>
</feature>
<feature type="transmembrane region" description="Helical" evidence="9">
    <location>
        <begin position="367"/>
        <end position="390"/>
    </location>
</feature>
<evidence type="ECO:0000256" key="5">
    <source>
        <dbReference type="ARBA" id="ARBA00022741"/>
    </source>
</evidence>
<evidence type="ECO:0000313" key="12">
    <source>
        <dbReference type="EMBL" id="KND86291.1"/>
    </source>
</evidence>
<feature type="transmembrane region" description="Helical" evidence="9">
    <location>
        <begin position="184"/>
        <end position="207"/>
    </location>
</feature>
<dbReference type="GO" id="GO:0005524">
    <property type="term" value="F:ATP binding"/>
    <property type="evidence" value="ECO:0007669"/>
    <property type="project" value="UniProtKB-KW"/>
</dbReference>
<keyword evidence="6 12" id="KW-0067">ATP-binding</keyword>
<protein>
    <submittedName>
        <fullName evidence="12">ATP-binding cassette sub-family C member 9</fullName>
    </submittedName>
</protein>
<keyword evidence="3" id="KW-1003">Cell membrane</keyword>
<evidence type="ECO:0000259" key="11">
    <source>
        <dbReference type="PROSITE" id="PS50929"/>
    </source>
</evidence>
<reference evidence="12 13" key="1">
    <citation type="journal article" date="2015" name="BMC Genomics">
        <title>The genome of the truffle-parasite Tolypocladium ophioglossoides and the evolution of antifungal peptaibiotics.</title>
        <authorList>
            <person name="Quandt C.A."/>
            <person name="Bushley K.E."/>
            <person name="Spatafora J.W."/>
        </authorList>
    </citation>
    <scope>NUCLEOTIDE SEQUENCE [LARGE SCALE GENOMIC DNA]</scope>
    <source>
        <strain evidence="12 13">CBS 100239</strain>
    </source>
</reference>
<keyword evidence="5" id="KW-0547">Nucleotide-binding</keyword>
<accession>A0A0L0MWZ0</accession>
<evidence type="ECO:0000256" key="7">
    <source>
        <dbReference type="ARBA" id="ARBA00022989"/>
    </source>
</evidence>
<evidence type="ECO:0000256" key="3">
    <source>
        <dbReference type="ARBA" id="ARBA00022475"/>
    </source>
</evidence>
<evidence type="ECO:0000256" key="6">
    <source>
        <dbReference type="ARBA" id="ARBA00022840"/>
    </source>
</evidence>
<dbReference type="GO" id="GO:0005886">
    <property type="term" value="C:plasma membrane"/>
    <property type="evidence" value="ECO:0007669"/>
    <property type="project" value="UniProtKB-SubCell"/>
</dbReference>
<dbReference type="SUPFAM" id="SSF90123">
    <property type="entry name" value="ABC transporter transmembrane region"/>
    <property type="match status" value="1"/>
</dbReference>
<feature type="transmembrane region" description="Helical" evidence="9">
    <location>
        <begin position="227"/>
        <end position="257"/>
    </location>
</feature>
<feature type="domain" description="ABC transmembrane type-1" evidence="11">
    <location>
        <begin position="186"/>
        <end position="314"/>
    </location>
</feature>
<dbReference type="InterPro" id="IPR003439">
    <property type="entry name" value="ABC_transporter-like_ATP-bd"/>
</dbReference>
<dbReference type="Gene3D" id="3.40.50.300">
    <property type="entry name" value="P-loop containing nucleotide triphosphate hydrolases"/>
    <property type="match status" value="2"/>
</dbReference>
<keyword evidence="8 9" id="KW-0472">Membrane</keyword>
<dbReference type="GO" id="GO:0140359">
    <property type="term" value="F:ABC-type transporter activity"/>
    <property type="evidence" value="ECO:0007669"/>
    <property type="project" value="InterPro"/>
</dbReference>
<organism evidence="12 13">
    <name type="scientific">Tolypocladium ophioglossoides (strain CBS 100239)</name>
    <name type="common">Snaketongue truffleclub</name>
    <name type="synonym">Elaphocordyceps ophioglossoides</name>
    <dbReference type="NCBI Taxonomy" id="1163406"/>
    <lineage>
        <taxon>Eukaryota</taxon>
        <taxon>Fungi</taxon>
        <taxon>Dikarya</taxon>
        <taxon>Ascomycota</taxon>
        <taxon>Pezizomycotina</taxon>
        <taxon>Sordariomycetes</taxon>
        <taxon>Hypocreomycetidae</taxon>
        <taxon>Hypocreales</taxon>
        <taxon>Ophiocordycipitaceae</taxon>
        <taxon>Tolypocladium</taxon>
    </lineage>
</organism>
<evidence type="ECO:0000256" key="1">
    <source>
        <dbReference type="ARBA" id="ARBA00004651"/>
    </source>
</evidence>
<comment type="caution">
    <text evidence="12">The sequence shown here is derived from an EMBL/GenBank/DDBJ whole genome shotgun (WGS) entry which is preliminary data.</text>
</comment>
<keyword evidence="13" id="KW-1185">Reference proteome</keyword>
<dbReference type="PROSITE" id="PS50893">
    <property type="entry name" value="ABC_TRANSPORTER_2"/>
    <property type="match status" value="1"/>
</dbReference>
<dbReference type="PROSITE" id="PS00211">
    <property type="entry name" value="ABC_TRANSPORTER_1"/>
    <property type="match status" value="1"/>
</dbReference>
<sequence>MWYRKVLWACALEEDVAQLENGDQSLVGSAGIALSGGQKQRVALARAVYTRASVVLLDDVFSALDRKTSLDIFRRLLGDDGLLRKERTTILLATHLVEYLPSADSIIMLGQSGTIVERAANEELRMSEEYLKTLRFEEGNDQLIRLKGLDDEPAADKPQGKGSAQNASASELTRKTGDLSLYKFYLNSVGPLLSIGWLVLAAGYIFSGRVPQIWLRVWTKNGTTNHAVAYFGGYLGFGFLCALFSGACIYYFMIIVIPKSAQHLHRLLLDGVLRAPLWFFTTTDLSTILNRFSQDMTLVDQVLPMAAFTTTFDLEAKSPLYRQFTETATGIITVRAFGWKQELMNENLQHLEHSQKPYYMMYCIQRWLNVVLDVFVAAIAIVLVGFALGFSNTATQGSIGLALLNLMEFNQSLSMLINSWTGLETSLGAIARLKSFLAETKAEGLEMEDETPPSKWPQRGSIRLTGVTAKYNIGDVQSRPALQNVDLELRPGQNVLIIGRTGSGKSSLILTLLHLLDLESGRITIDGLDMSRIPRQTLRSRIVTIPQDPVELPGSVRYNLTLFSSSGEAGSANNDKEEEGAMKHALTRVGLWDTVSKRGGLDGELDDVGLSGGQKQLFSLARALLAVRNRQSEGGIVLLDEPTSGVDVLTDVDMRRIVREGFAGYTIVTVSHRLAASSDADVVVRIIGGKVAEVTRNSSEVTS</sequence>
<dbReference type="InterPro" id="IPR050173">
    <property type="entry name" value="ABC_transporter_C-like"/>
</dbReference>
<dbReference type="InterPro" id="IPR044726">
    <property type="entry name" value="ABCC_6TM_D2"/>
</dbReference>
<dbReference type="PANTHER" id="PTHR24223:SF269">
    <property type="entry name" value="ABC MULTIDRUG TRANSPORTER (EUROFUNG)-RELATED"/>
    <property type="match status" value="1"/>
</dbReference>
<dbReference type="Proteomes" id="UP000036947">
    <property type="component" value="Unassembled WGS sequence"/>
</dbReference>
<dbReference type="InterPro" id="IPR017871">
    <property type="entry name" value="ABC_transporter-like_CS"/>
</dbReference>
<evidence type="ECO:0000256" key="8">
    <source>
        <dbReference type="ARBA" id="ARBA00023136"/>
    </source>
</evidence>
<dbReference type="GO" id="GO:0016887">
    <property type="term" value="F:ATP hydrolysis activity"/>
    <property type="evidence" value="ECO:0007669"/>
    <property type="project" value="InterPro"/>
</dbReference>
<feature type="domain" description="ABC transmembrane type-1" evidence="11">
    <location>
        <begin position="315"/>
        <end position="425"/>
    </location>
</feature>
<dbReference type="CDD" id="cd18580">
    <property type="entry name" value="ABC_6TM_ABCC_D2"/>
    <property type="match status" value="1"/>
</dbReference>
<dbReference type="InterPro" id="IPR011527">
    <property type="entry name" value="ABC1_TM_dom"/>
</dbReference>
<name>A0A0L0MWZ0_TOLOC</name>
<dbReference type="Pfam" id="PF00005">
    <property type="entry name" value="ABC_tran"/>
    <property type="match status" value="2"/>
</dbReference>
<dbReference type="SMART" id="SM00382">
    <property type="entry name" value="AAA"/>
    <property type="match status" value="1"/>
</dbReference>
<dbReference type="InterPro" id="IPR036640">
    <property type="entry name" value="ABC1_TM_sf"/>
</dbReference>
<evidence type="ECO:0000259" key="10">
    <source>
        <dbReference type="PROSITE" id="PS50893"/>
    </source>
</evidence>
<dbReference type="AlphaFoldDB" id="A0A0L0MWZ0"/>
<proteinExistence type="predicted"/>
<dbReference type="PROSITE" id="PS50929">
    <property type="entry name" value="ABC_TM1F"/>
    <property type="match status" value="2"/>
</dbReference>
<dbReference type="InterPro" id="IPR027417">
    <property type="entry name" value="P-loop_NTPase"/>
</dbReference>
<dbReference type="EMBL" id="LFRF01000062">
    <property type="protein sequence ID" value="KND86291.1"/>
    <property type="molecule type" value="Genomic_DNA"/>
</dbReference>